<dbReference type="AlphaFoldDB" id="A0A427XE81"/>
<dbReference type="Proteomes" id="UP000279236">
    <property type="component" value="Unassembled WGS sequence"/>
</dbReference>
<proteinExistence type="predicted"/>
<comment type="caution">
    <text evidence="1">The sequence shown here is derived from an EMBL/GenBank/DDBJ whole genome shotgun (WGS) entry which is preliminary data.</text>
</comment>
<dbReference type="RefSeq" id="XP_028472279.1">
    <property type="nucleotide sequence ID" value="XM_028619410.1"/>
</dbReference>
<reference evidence="1 2" key="1">
    <citation type="submission" date="2018-11" db="EMBL/GenBank/DDBJ databases">
        <title>Genome sequence of Apiotrichum porosum DSM 27194.</title>
        <authorList>
            <person name="Aliyu H."/>
            <person name="Gorte O."/>
            <person name="Ochsenreither K."/>
        </authorList>
    </citation>
    <scope>NUCLEOTIDE SEQUENCE [LARGE SCALE GENOMIC DNA]</scope>
    <source>
        <strain evidence="1 2">DSM 27194</strain>
    </source>
</reference>
<dbReference type="GeneID" id="39588305"/>
<name>A0A427XE81_9TREE</name>
<evidence type="ECO:0000313" key="2">
    <source>
        <dbReference type="Proteomes" id="UP000279236"/>
    </source>
</evidence>
<accession>A0A427XE81</accession>
<dbReference type="STRING" id="105984.A0A427XE81"/>
<protein>
    <submittedName>
        <fullName evidence="1">Uncharacterized protein</fullName>
    </submittedName>
</protein>
<sequence>MEATPTVQRYDKLSPGFPKAIDALEDLYRSSVVYTDGNNPGAPRPIIRGTVDINGFSQTDAPAMLAHLIDIYEKSLDAQPSTPPLYGYAEGTAADEPRHGARVTSLAEVPFNSDNGVSRRATLGLKQDDT</sequence>
<keyword evidence="2" id="KW-1185">Reference proteome</keyword>
<organism evidence="1 2">
    <name type="scientific">Apiotrichum porosum</name>
    <dbReference type="NCBI Taxonomy" id="105984"/>
    <lineage>
        <taxon>Eukaryota</taxon>
        <taxon>Fungi</taxon>
        <taxon>Dikarya</taxon>
        <taxon>Basidiomycota</taxon>
        <taxon>Agaricomycotina</taxon>
        <taxon>Tremellomycetes</taxon>
        <taxon>Trichosporonales</taxon>
        <taxon>Trichosporonaceae</taxon>
        <taxon>Apiotrichum</taxon>
    </lineage>
</organism>
<dbReference type="EMBL" id="RSCE01000018">
    <property type="protein sequence ID" value="RSH77132.1"/>
    <property type="molecule type" value="Genomic_DNA"/>
</dbReference>
<gene>
    <name evidence="1" type="ORF">EHS24_003762</name>
</gene>
<dbReference type="OrthoDB" id="10257314at2759"/>
<evidence type="ECO:0000313" key="1">
    <source>
        <dbReference type="EMBL" id="RSH77132.1"/>
    </source>
</evidence>